<dbReference type="RefSeq" id="WP_132104009.1">
    <property type="nucleotide sequence ID" value="NZ_SMLB01000019.1"/>
</dbReference>
<feature type="transmembrane region" description="Helical" evidence="7">
    <location>
        <begin position="315"/>
        <end position="337"/>
    </location>
</feature>
<keyword evidence="4 7" id="KW-1133">Transmembrane helix</keyword>
<evidence type="ECO:0000256" key="1">
    <source>
        <dbReference type="ARBA" id="ARBA00004651"/>
    </source>
</evidence>
<evidence type="ECO:0000256" key="5">
    <source>
        <dbReference type="ARBA" id="ARBA00023136"/>
    </source>
</evidence>
<gene>
    <name evidence="10" type="ORF">E1262_15320</name>
</gene>
<dbReference type="InterPro" id="IPR025857">
    <property type="entry name" value="MacB_PCD"/>
</dbReference>
<reference evidence="10 11" key="1">
    <citation type="submission" date="2019-02" db="EMBL/GenBank/DDBJ databases">
        <title>Draft genome sequences of novel Actinobacteria.</title>
        <authorList>
            <person name="Sahin N."/>
            <person name="Ay H."/>
            <person name="Saygin H."/>
        </authorList>
    </citation>
    <scope>NUCLEOTIDE SEQUENCE [LARGE SCALE GENOMIC DNA]</scope>
    <source>
        <strain evidence="10 11">8K307</strain>
    </source>
</reference>
<evidence type="ECO:0000256" key="4">
    <source>
        <dbReference type="ARBA" id="ARBA00022989"/>
    </source>
</evidence>
<evidence type="ECO:0000259" key="9">
    <source>
        <dbReference type="Pfam" id="PF12704"/>
    </source>
</evidence>
<dbReference type="PANTHER" id="PTHR30572:SF4">
    <property type="entry name" value="ABC TRANSPORTER PERMEASE YTRF"/>
    <property type="match status" value="1"/>
</dbReference>
<evidence type="ECO:0000256" key="3">
    <source>
        <dbReference type="ARBA" id="ARBA00022692"/>
    </source>
</evidence>
<comment type="similarity">
    <text evidence="6">Belongs to the ABC-4 integral membrane protein family.</text>
</comment>
<evidence type="ECO:0000313" key="10">
    <source>
        <dbReference type="EMBL" id="TDD68618.1"/>
    </source>
</evidence>
<accession>A0A4R5A8P1</accession>
<evidence type="ECO:0000256" key="6">
    <source>
        <dbReference type="ARBA" id="ARBA00038076"/>
    </source>
</evidence>
<sequence>MGRVLLVGRLAARSVRRRAVESALLLLAIMAATTTLTLGLALHGVTDSPYQRTKEATAGPDVVASAGPDFVPTSDGTVVDDEGFRQPAEAAVVPADIAALEELAEESGVIAHSGPYPAIVADLEVDAVTTEVWAQGHDPDGAAVDRPELTAGRWLEAGGVVVEAAFADVLDVGVGDRLALNGDRFEVVGVAVTAAALPYTDVCFGWVCTIFTAEEVINPSSPPVPSTARRVDFESFPIPPDDAGLVWLTEEDLRGLASEQDLLSYVVNLELAEPAAAPAFVSGHAASGITTEPVLLSWQDLRDAYRELVEVRGEVLVTFSWLLAVLGLASVAVLVGGRLADQTRRVGLLKAVGGTPRLVAVVLLAEYVVLALVAAVGGLAVGWLTARLFTDPGAGLLGSAGAPSLTLATAGVVTAVALGVAMVASLVPALRAASTSTVEALADKARPPRRTPWLIALAARLPAPLLLGLRTAARRPRRMVLSTLSIVVTVSGIVTLLAARNEIAREWEGPSQLDPDAAQVDRLLLVIAVMLIALAALNAVFVTWTTALDARHSTALARALGATPRAVSTALSAAQVLPALAGAVLAIPGGLALWSALSDEAANPPLWQLLAVPPATVLVVAVLTLIPARLGGRRPTAEILQAELAR</sequence>
<dbReference type="PANTHER" id="PTHR30572">
    <property type="entry name" value="MEMBRANE COMPONENT OF TRANSPORTER-RELATED"/>
    <property type="match status" value="1"/>
</dbReference>
<feature type="transmembrane region" description="Helical" evidence="7">
    <location>
        <begin position="606"/>
        <end position="626"/>
    </location>
</feature>
<dbReference type="OrthoDB" id="3291880at2"/>
<dbReference type="Pfam" id="PF02687">
    <property type="entry name" value="FtsX"/>
    <property type="match status" value="2"/>
</dbReference>
<feature type="transmembrane region" description="Helical" evidence="7">
    <location>
        <begin position="405"/>
        <end position="427"/>
    </location>
</feature>
<dbReference type="GO" id="GO:0005886">
    <property type="term" value="C:plasma membrane"/>
    <property type="evidence" value="ECO:0007669"/>
    <property type="project" value="UniProtKB-SubCell"/>
</dbReference>
<proteinExistence type="inferred from homology"/>
<feature type="domain" description="ABC3 transporter permease C-terminal" evidence="8">
    <location>
        <begin position="318"/>
        <end position="436"/>
    </location>
</feature>
<dbReference type="GO" id="GO:0022857">
    <property type="term" value="F:transmembrane transporter activity"/>
    <property type="evidence" value="ECO:0007669"/>
    <property type="project" value="TreeGrafter"/>
</dbReference>
<dbReference type="AlphaFoldDB" id="A0A4R5A8P1"/>
<feature type="transmembrane region" description="Helical" evidence="7">
    <location>
        <begin position="523"/>
        <end position="548"/>
    </location>
</feature>
<dbReference type="InterPro" id="IPR003838">
    <property type="entry name" value="ABC3_permease_C"/>
</dbReference>
<comment type="caution">
    <text evidence="10">The sequence shown here is derived from an EMBL/GenBank/DDBJ whole genome shotgun (WGS) entry which is preliminary data.</text>
</comment>
<dbReference type="InterPro" id="IPR050250">
    <property type="entry name" value="Macrolide_Exporter_MacB"/>
</dbReference>
<organism evidence="10 11">
    <name type="scientific">Jiangella aurantiaca</name>
    <dbReference type="NCBI Taxonomy" id="2530373"/>
    <lineage>
        <taxon>Bacteria</taxon>
        <taxon>Bacillati</taxon>
        <taxon>Actinomycetota</taxon>
        <taxon>Actinomycetes</taxon>
        <taxon>Jiangellales</taxon>
        <taxon>Jiangellaceae</taxon>
        <taxon>Jiangella</taxon>
    </lineage>
</organism>
<name>A0A4R5A8P1_9ACTN</name>
<keyword evidence="3 7" id="KW-0812">Transmembrane</keyword>
<feature type="transmembrane region" description="Helical" evidence="7">
    <location>
        <begin position="23"/>
        <end position="45"/>
    </location>
</feature>
<keyword evidence="5 7" id="KW-0472">Membrane</keyword>
<evidence type="ECO:0000259" key="8">
    <source>
        <dbReference type="Pfam" id="PF02687"/>
    </source>
</evidence>
<keyword evidence="2" id="KW-1003">Cell membrane</keyword>
<evidence type="ECO:0000256" key="7">
    <source>
        <dbReference type="SAM" id="Phobius"/>
    </source>
</evidence>
<comment type="subcellular location">
    <subcellularLocation>
        <location evidence="1">Cell membrane</location>
        <topology evidence="1">Multi-pass membrane protein</topology>
    </subcellularLocation>
</comment>
<feature type="transmembrane region" description="Helical" evidence="7">
    <location>
        <begin position="479"/>
        <end position="499"/>
    </location>
</feature>
<evidence type="ECO:0000256" key="2">
    <source>
        <dbReference type="ARBA" id="ARBA00022475"/>
    </source>
</evidence>
<keyword evidence="11" id="KW-1185">Reference proteome</keyword>
<dbReference type="Proteomes" id="UP000295217">
    <property type="component" value="Unassembled WGS sequence"/>
</dbReference>
<feature type="domain" description="MacB-like periplasmic core" evidence="9">
    <location>
        <begin position="27"/>
        <end position="191"/>
    </location>
</feature>
<feature type="domain" description="ABC3 transporter permease C-terminal" evidence="8">
    <location>
        <begin position="526"/>
        <end position="627"/>
    </location>
</feature>
<evidence type="ECO:0000313" key="11">
    <source>
        <dbReference type="Proteomes" id="UP000295217"/>
    </source>
</evidence>
<feature type="transmembrane region" description="Helical" evidence="7">
    <location>
        <begin position="569"/>
        <end position="594"/>
    </location>
</feature>
<feature type="transmembrane region" description="Helical" evidence="7">
    <location>
        <begin position="358"/>
        <end position="385"/>
    </location>
</feature>
<dbReference type="Pfam" id="PF12704">
    <property type="entry name" value="MacB_PCD"/>
    <property type="match status" value="1"/>
</dbReference>
<dbReference type="EMBL" id="SMLB01000019">
    <property type="protein sequence ID" value="TDD68618.1"/>
    <property type="molecule type" value="Genomic_DNA"/>
</dbReference>
<protein>
    <submittedName>
        <fullName evidence="10">ABC transporter permease</fullName>
    </submittedName>
</protein>